<proteinExistence type="predicted"/>
<gene>
    <name evidence="1" type="ORF">MNBD_GAMMA01-486</name>
</gene>
<name>A0A3B0W2Z8_9ZZZZ</name>
<evidence type="ECO:0008006" key="2">
    <source>
        <dbReference type="Google" id="ProtNLM"/>
    </source>
</evidence>
<dbReference type="PROSITE" id="PS51257">
    <property type="entry name" value="PROKAR_LIPOPROTEIN"/>
    <property type="match status" value="1"/>
</dbReference>
<organism evidence="1">
    <name type="scientific">hydrothermal vent metagenome</name>
    <dbReference type="NCBI Taxonomy" id="652676"/>
    <lineage>
        <taxon>unclassified sequences</taxon>
        <taxon>metagenomes</taxon>
        <taxon>ecological metagenomes</taxon>
    </lineage>
</organism>
<evidence type="ECO:0000313" key="1">
    <source>
        <dbReference type="EMBL" id="VAW37964.1"/>
    </source>
</evidence>
<sequence length="178" mass="20126">MKKIISVLIVIVVLLTSCKHKSTNNFFNTLSMHCGKTYVGKTVFPDDPTHDFAGKKLVMHVAECSDTEIRIPFKVGKDTSRTWIISKTINGLLLKHDHRHADGTPDEITMYGGYADTNSSATTHNFVADAYTAKLLPEAQTNVWILSFDKNNTQFSYYLKRHNQPRYKAIFAITQISI</sequence>
<accession>A0A3B0W2Z8</accession>
<dbReference type="AlphaFoldDB" id="A0A3B0W2Z8"/>
<dbReference type="EMBL" id="UOEW01000187">
    <property type="protein sequence ID" value="VAW37964.1"/>
    <property type="molecule type" value="Genomic_DNA"/>
</dbReference>
<protein>
    <recommendedName>
        <fullName evidence="2">Secreted protein</fullName>
    </recommendedName>
</protein>
<reference evidence="1" key="1">
    <citation type="submission" date="2018-06" db="EMBL/GenBank/DDBJ databases">
        <authorList>
            <person name="Zhirakovskaya E."/>
        </authorList>
    </citation>
    <scope>NUCLEOTIDE SEQUENCE</scope>
</reference>